<evidence type="ECO:0000256" key="2">
    <source>
        <dbReference type="SAM" id="Phobius"/>
    </source>
</evidence>
<dbReference type="SUPFAM" id="SSF56784">
    <property type="entry name" value="HAD-like"/>
    <property type="match status" value="1"/>
</dbReference>
<feature type="transmembrane region" description="Helical" evidence="2">
    <location>
        <begin position="308"/>
        <end position="325"/>
    </location>
</feature>
<feature type="region of interest" description="Disordered" evidence="1">
    <location>
        <begin position="484"/>
        <end position="505"/>
    </location>
</feature>
<dbReference type="Pfam" id="PF12710">
    <property type="entry name" value="HAD"/>
    <property type="match status" value="1"/>
</dbReference>
<sequence length="505" mass="56694">MTIPLNQAAEFYRALGEHPAADAVILDFDETLWLRNSTEEFLASVRPRWLAAMVLQVLGFIKPWRLLRSGEHYRDWMRVVAVLIVAPWSLWRWRREAARLGPRYLNRSLLEAVRRQHRKSVGVITFGFREIVRPLMDAIDRDLPLTESCSLRHGARLRIRGKAAGLREDIGAERLRRALVVTDSAVDRDLLEASDKGFLVQWPDAHYKQAGLRPLMPFVYLQKVKRPDENYLRNAILGHDLPVLLLSYAVISSKPLVAAGAVLLYVLSFFTAYETGYYENDRLGLLLESKPKVSPNYHSLGRYFSPRFAWSAAIVLAGLSSLLAFESHSWIPDAIGDQGVIGFLAVWAVFVLFLVVMRLLFRWQNVIHPQGRIVPMLGLQVGRVLGYAAILPTTVIGALFCVAHGVSRWIPYLVYRFGGSRKEVPNHVNCFMLLVLFAGAAAIGGDWRDLLTWQSGLIFAYTGARAAKEMLGFGSRLLPLKVRPPESVSEPGRTATSAPADNVDA</sequence>
<keyword evidence="4" id="KW-1185">Reference proteome</keyword>
<evidence type="ECO:0000313" key="3">
    <source>
        <dbReference type="EMBL" id="MCW3796571.1"/>
    </source>
</evidence>
<dbReference type="Proteomes" id="UP001526246">
    <property type="component" value="Unassembled WGS sequence"/>
</dbReference>
<keyword evidence="2" id="KW-0472">Membrane</keyword>
<dbReference type="EMBL" id="JAPDOB010000001">
    <property type="protein sequence ID" value="MCW3796571.1"/>
    <property type="molecule type" value="Genomic_DNA"/>
</dbReference>
<dbReference type="InterPro" id="IPR036412">
    <property type="entry name" value="HAD-like_sf"/>
</dbReference>
<feature type="transmembrane region" description="Helical" evidence="2">
    <location>
        <begin position="256"/>
        <end position="273"/>
    </location>
</feature>
<comment type="caution">
    <text evidence="3">The sequence shown here is derived from an EMBL/GenBank/DDBJ whole genome shotgun (WGS) entry which is preliminary data.</text>
</comment>
<proteinExistence type="predicted"/>
<feature type="transmembrane region" description="Helical" evidence="2">
    <location>
        <begin position="427"/>
        <end position="444"/>
    </location>
</feature>
<keyword evidence="2" id="KW-0812">Transmembrane</keyword>
<gene>
    <name evidence="3" type="ORF">OMW55_01945</name>
</gene>
<dbReference type="Gene3D" id="3.40.50.1000">
    <property type="entry name" value="HAD superfamily/HAD-like"/>
    <property type="match status" value="1"/>
</dbReference>
<protein>
    <submittedName>
        <fullName evidence="3">Haloacid dehalogenase-like hydrolase</fullName>
    </submittedName>
</protein>
<feature type="transmembrane region" description="Helical" evidence="2">
    <location>
        <begin position="340"/>
        <end position="361"/>
    </location>
</feature>
<dbReference type="InterPro" id="IPR023214">
    <property type="entry name" value="HAD_sf"/>
</dbReference>
<reference evidence="3 4" key="1">
    <citation type="submission" date="2022-10" db="EMBL/GenBank/DDBJ databases">
        <title>Sphingomonas sp.</title>
        <authorList>
            <person name="Jin C."/>
        </authorList>
    </citation>
    <scope>NUCLEOTIDE SEQUENCE [LARGE SCALE GENOMIC DNA]</scope>
    <source>
        <strain evidence="3 4">BN140010</strain>
    </source>
</reference>
<organism evidence="3 4">
    <name type="scientific">Sphingomonas arvum</name>
    <dbReference type="NCBI Taxonomy" id="2992113"/>
    <lineage>
        <taxon>Bacteria</taxon>
        <taxon>Pseudomonadati</taxon>
        <taxon>Pseudomonadota</taxon>
        <taxon>Alphaproteobacteria</taxon>
        <taxon>Sphingomonadales</taxon>
        <taxon>Sphingomonadaceae</taxon>
        <taxon>Sphingomonas</taxon>
    </lineage>
</organism>
<keyword evidence="2" id="KW-1133">Transmembrane helix</keyword>
<name>A0ABT3JCP7_9SPHN</name>
<evidence type="ECO:0000313" key="4">
    <source>
        <dbReference type="Proteomes" id="UP001526246"/>
    </source>
</evidence>
<evidence type="ECO:0000256" key="1">
    <source>
        <dbReference type="SAM" id="MobiDB-lite"/>
    </source>
</evidence>
<dbReference type="RefSeq" id="WP_264880395.1">
    <property type="nucleotide sequence ID" value="NZ_JAPDOB010000001.1"/>
</dbReference>
<accession>A0ABT3JCP7</accession>